<comment type="caution">
    <text evidence="4">The sequence shown here is derived from an EMBL/GenBank/DDBJ whole genome shotgun (WGS) entry which is preliminary data.</text>
</comment>
<evidence type="ECO:0000313" key="4">
    <source>
        <dbReference type="EMBL" id="TCJ16845.1"/>
    </source>
</evidence>
<feature type="region of interest" description="Disordered" evidence="1">
    <location>
        <begin position="1"/>
        <end position="37"/>
    </location>
</feature>
<dbReference type="EMBL" id="SKBU01000015">
    <property type="protein sequence ID" value="TCJ16845.1"/>
    <property type="molecule type" value="Genomic_DNA"/>
</dbReference>
<dbReference type="InterPro" id="IPR009936">
    <property type="entry name" value="DUF1468"/>
</dbReference>
<feature type="transmembrane region" description="Helical" evidence="2">
    <location>
        <begin position="101"/>
        <end position="119"/>
    </location>
</feature>
<feature type="transmembrane region" description="Helical" evidence="2">
    <location>
        <begin position="150"/>
        <end position="171"/>
    </location>
</feature>
<gene>
    <name evidence="4" type="ORF">E0L93_09005</name>
</gene>
<feature type="transmembrane region" description="Helical" evidence="2">
    <location>
        <begin position="44"/>
        <end position="62"/>
    </location>
</feature>
<dbReference type="AlphaFoldDB" id="A0A4R1BHU3"/>
<proteinExistence type="predicted"/>
<keyword evidence="5" id="KW-1185">Reference proteome</keyword>
<name>A0A4R1BHU3_9ACTN</name>
<organism evidence="4 5">
    <name type="scientific">Rubrobacter taiwanensis</name>
    <dbReference type="NCBI Taxonomy" id="185139"/>
    <lineage>
        <taxon>Bacteria</taxon>
        <taxon>Bacillati</taxon>
        <taxon>Actinomycetota</taxon>
        <taxon>Rubrobacteria</taxon>
        <taxon>Rubrobacterales</taxon>
        <taxon>Rubrobacteraceae</taxon>
        <taxon>Rubrobacter</taxon>
    </lineage>
</organism>
<feature type="transmembrane region" description="Helical" evidence="2">
    <location>
        <begin position="68"/>
        <end position="89"/>
    </location>
</feature>
<feature type="transmembrane region" description="Helical" evidence="2">
    <location>
        <begin position="125"/>
        <end position="143"/>
    </location>
</feature>
<keyword evidence="2" id="KW-1133">Transmembrane helix</keyword>
<keyword evidence="2" id="KW-0472">Membrane</keyword>
<accession>A0A4R1BHU3</accession>
<keyword evidence="2" id="KW-0812">Transmembrane</keyword>
<reference evidence="4 5" key="1">
    <citation type="submission" date="2019-03" db="EMBL/GenBank/DDBJ databases">
        <title>Whole genome sequence of a novel Rubrobacter taiwanensis strain, isolated from Yellowstone National Park.</title>
        <authorList>
            <person name="Freed S."/>
            <person name="Ramaley R.F."/>
            <person name="Kyndt J.A."/>
        </authorList>
    </citation>
    <scope>NUCLEOTIDE SEQUENCE [LARGE SCALE GENOMIC DNA]</scope>
    <source>
        <strain evidence="4 5">Yellowstone</strain>
    </source>
</reference>
<feature type="domain" description="DUF1468" evidence="3">
    <location>
        <begin position="47"/>
        <end position="180"/>
    </location>
</feature>
<dbReference type="Proteomes" id="UP000295244">
    <property type="component" value="Unassembled WGS sequence"/>
</dbReference>
<protein>
    <submittedName>
        <fullName evidence="4">Tripartite tricarboxylate transporter TctB family protein</fullName>
    </submittedName>
</protein>
<dbReference type="OrthoDB" id="6164852at2"/>
<evidence type="ECO:0000256" key="1">
    <source>
        <dbReference type="SAM" id="MobiDB-lite"/>
    </source>
</evidence>
<sequence length="184" mass="19451">MDELLHQTHQLGHHSHDHSGGSVAPVGQPPGSAGPRDAGGRVKLSLVAGIVTLVIALSFGLQRNFSPLGGLFPDAVLTVLTLLGIVMIIRGIREPARERPFAGIAASGLLAAIAILAVWVFSLGVAGFVISGLVFFLITALFLRERPVRIRVVLVDAAISTLFVVGIYLIFTRVLLIPLPQAPF</sequence>
<evidence type="ECO:0000313" key="5">
    <source>
        <dbReference type="Proteomes" id="UP000295244"/>
    </source>
</evidence>
<evidence type="ECO:0000259" key="3">
    <source>
        <dbReference type="Pfam" id="PF07331"/>
    </source>
</evidence>
<evidence type="ECO:0000256" key="2">
    <source>
        <dbReference type="SAM" id="Phobius"/>
    </source>
</evidence>
<dbReference type="Pfam" id="PF07331">
    <property type="entry name" value="TctB"/>
    <property type="match status" value="1"/>
</dbReference>